<organism evidence="2 3">
    <name type="scientific">Methylocapsa palsarum</name>
    <dbReference type="NCBI Taxonomy" id="1612308"/>
    <lineage>
        <taxon>Bacteria</taxon>
        <taxon>Pseudomonadati</taxon>
        <taxon>Pseudomonadota</taxon>
        <taxon>Alphaproteobacteria</taxon>
        <taxon>Hyphomicrobiales</taxon>
        <taxon>Beijerinckiaceae</taxon>
        <taxon>Methylocapsa</taxon>
    </lineage>
</organism>
<sequence>MIVGIIARILALVICASISGAALAAGRFGYTEGSCGGSYRGLDGDSYACSIKRIPSCEQSTGRCECLERKACGGSRDEPW</sequence>
<feature type="chain" id="PRO_5011750628" evidence="1">
    <location>
        <begin position="25"/>
        <end position="80"/>
    </location>
</feature>
<dbReference type="EMBL" id="FOSN01000002">
    <property type="protein sequence ID" value="SFK12418.1"/>
    <property type="molecule type" value="Genomic_DNA"/>
</dbReference>
<evidence type="ECO:0000313" key="2">
    <source>
        <dbReference type="EMBL" id="SFK12418.1"/>
    </source>
</evidence>
<proteinExistence type="predicted"/>
<name>A0A1I3WY47_9HYPH</name>
<evidence type="ECO:0000256" key="1">
    <source>
        <dbReference type="SAM" id="SignalP"/>
    </source>
</evidence>
<keyword evidence="3" id="KW-1185">Reference proteome</keyword>
<dbReference type="Proteomes" id="UP000198755">
    <property type="component" value="Unassembled WGS sequence"/>
</dbReference>
<feature type="signal peptide" evidence="1">
    <location>
        <begin position="1"/>
        <end position="24"/>
    </location>
</feature>
<accession>A0A1I3WY47</accession>
<dbReference type="OrthoDB" id="8449215at2"/>
<evidence type="ECO:0000313" key="3">
    <source>
        <dbReference type="Proteomes" id="UP000198755"/>
    </source>
</evidence>
<dbReference type="RefSeq" id="WP_091678347.1">
    <property type="nucleotide sequence ID" value="NZ_FOSN01000002.1"/>
</dbReference>
<dbReference type="AlphaFoldDB" id="A0A1I3WY47"/>
<protein>
    <submittedName>
        <fullName evidence="2">Uncharacterized protein</fullName>
    </submittedName>
</protein>
<gene>
    <name evidence="2" type="ORF">SAMN05444581_102234</name>
</gene>
<keyword evidence="1" id="KW-0732">Signal</keyword>
<reference evidence="2 3" key="1">
    <citation type="submission" date="2016-10" db="EMBL/GenBank/DDBJ databases">
        <authorList>
            <person name="de Groot N.N."/>
        </authorList>
    </citation>
    <scope>NUCLEOTIDE SEQUENCE [LARGE SCALE GENOMIC DNA]</scope>
    <source>
        <strain evidence="2 3">NE2</strain>
    </source>
</reference>